<dbReference type="Pfam" id="PF00419">
    <property type="entry name" value="Fimbrial"/>
    <property type="match status" value="1"/>
</dbReference>
<accession>A0A379F7S0</accession>
<dbReference type="GO" id="GO:0043709">
    <property type="term" value="P:cell adhesion involved in single-species biofilm formation"/>
    <property type="evidence" value="ECO:0007669"/>
    <property type="project" value="TreeGrafter"/>
</dbReference>
<dbReference type="InterPro" id="IPR000259">
    <property type="entry name" value="Adhesion_dom_fimbrial"/>
</dbReference>
<dbReference type="InterPro" id="IPR036937">
    <property type="entry name" value="Adhesion_dom_fimbrial_sf"/>
</dbReference>
<dbReference type="InterPro" id="IPR050263">
    <property type="entry name" value="Bact_Fimbrial_Adh_Pro"/>
</dbReference>
<dbReference type="SUPFAM" id="SSF49401">
    <property type="entry name" value="Bacterial adhesins"/>
    <property type="match status" value="1"/>
</dbReference>
<proteinExistence type="predicted"/>
<dbReference type="RefSeq" id="WP_369468223.1">
    <property type="nucleotide sequence ID" value="NZ_JBFZMX010000007.1"/>
</dbReference>
<dbReference type="Proteomes" id="UP000254331">
    <property type="component" value="Unassembled WGS sequence"/>
</dbReference>
<dbReference type="PANTHER" id="PTHR33420">
    <property type="entry name" value="FIMBRIAL SUBUNIT ELFA-RELATED"/>
    <property type="match status" value="1"/>
</dbReference>
<protein>
    <submittedName>
        <fullName evidence="2">Fimbrial subunit</fullName>
    </submittedName>
</protein>
<feature type="domain" description="Fimbrial-type adhesion" evidence="1">
    <location>
        <begin position="43"/>
        <end position="193"/>
    </location>
</feature>
<dbReference type="EMBL" id="UGTW01000001">
    <property type="protein sequence ID" value="SUC15606.1"/>
    <property type="molecule type" value="Genomic_DNA"/>
</dbReference>
<evidence type="ECO:0000259" key="1">
    <source>
        <dbReference type="Pfam" id="PF00419"/>
    </source>
</evidence>
<gene>
    <name evidence="2" type="primary">papH</name>
    <name evidence="2" type="ORF">NCTC10376_01457</name>
</gene>
<organism evidence="2 3">
    <name type="scientific">Proteus vulgaris</name>
    <dbReference type="NCBI Taxonomy" id="585"/>
    <lineage>
        <taxon>Bacteria</taxon>
        <taxon>Pseudomonadati</taxon>
        <taxon>Pseudomonadota</taxon>
        <taxon>Gammaproteobacteria</taxon>
        <taxon>Enterobacterales</taxon>
        <taxon>Morganellaceae</taxon>
        <taxon>Proteus</taxon>
    </lineage>
</organism>
<evidence type="ECO:0000313" key="3">
    <source>
        <dbReference type="Proteomes" id="UP000254331"/>
    </source>
</evidence>
<dbReference type="Gene3D" id="2.60.40.1090">
    <property type="entry name" value="Fimbrial-type adhesion domain"/>
    <property type="match status" value="1"/>
</dbReference>
<dbReference type="GO" id="GO:0009289">
    <property type="term" value="C:pilus"/>
    <property type="evidence" value="ECO:0007669"/>
    <property type="project" value="InterPro"/>
</dbReference>
<dbReference type="AlphaFoldDB" id="A0A379F7S0"/>
<name>A0A379F7S0_PROVU</name>
<sequence length="193" mass="22071">MKFNKNKYLTILNMMGVLFFVSSVSFAFDGIKPKVFKGNASLVGSIIASPCSIEMEDRYQYIQFGDISLSSIDNKIKRENLRKKFYIRLSSCVSQYSDIDKKVLNIQFNGLEANNDALFSMSGSSNGLGFYILDEDENVISPNKPYYIDHLIYHAKDAKREPILNYQIELAFTNKIVEVGKHSAFVYFSIDYK</sequence>
<reference evidence="2 3" key="1">
    <citation type="submission" date="2018-06" db="EMBL/GenBank/DDBJ databases">
        <authorList>
            <consortium name="Pathogen Informatics"/>
            <person name="Doyle S."/>
        </authorList>
    </citation>
    <scope>NUCLEOTIDE SEQUENCE [LARGE SCALE GENOMIC DNA]</scope>
    <source>
        <strain evidence="2 3">NCTC10376</strain>
    </source>
</reference>
<dbReference type="PANTHER" id="PTHR33420:SF26">
    <property type="entry name" value="FIMBRIAL SUBUNIT"/>
    <property type="match status" value="1"/>
</dbReference>
<dbReference type="InterPro" id="IPR008966">
    <property type="entry name" value="Adhesion_dom_sf"/>
</dbReference>
<evidence type="ECO:0000313" key="2">
    <source>
        <dbReference type="EMBL" id="SUC15606.1"/>
    </source>
</evidence>